<evidence type="ECO:0000313" key="2">
    <source>
        <dbReference type="Proteomes" id="UP001144612"/>
    </source>
</evidence>
<dbReference type="RefSeq" id="WP_268061232.1">
    <property type="nucleotide sequence ID" value="NZ_JAPQFJ010000008.1"/>
</dbReference>
<dbReference type="EMBL" id="JAPQFJ010000008">
    <property type="protein sequence ID" value="MCY6958816.1"/>
    <property type="molecule type" value="Genomic_DNA"/>
</dbReference>
<sequence>MKSKSGFKKSILAVFLICLAVFIGYSSHKKDMPKEYGDLYGYVKEISGETISVDKLIVIKNDNGDTSKPAQKVEKFKITKDTDIILRNTYNSGNESKDSKGTINNIKTKGIVIVWGESKEDVIIAKKVVVFKHN</sequence>
<name>A0ABT4DCE9_9CLOT</name>
<comment type="caution">
    <text evidence="1">The sequence shown here is derived from an EMBL/GenBank/DDBJ whole genome shotgun (WGS) entry which is preliminary data.</text>
</comment>
<protein>
    <recommendedName>
        <fullName evidence="3">DUF3221 domain-containing protein</fullName>
    </recommendedName>
</protein>
<organism evidence="1 2">
    <name type="scientific">Clostridium brassicae</name>
    <dbReference type="NCBI Taxonomy" id="2999072"/>
    <lineage>
        <taxon>Bacteria</taxon>
        <taxon>Bacillati</taxon>
        <taxon>Bacillota</taxon>
        <taxon>Clostridia</taxon>
        <taxon>Eubacteriales</taxon>
        <taxon>Clostridiaceae</taxon>
        <taxon>Clostridium</taxon>
    </lineage>
</organism>
<evidence type="ECO:0008006" key="3">
    <source>
        <dbReference type="Google" id="ProtNLM"/>
    </source>
</evidence>
<accession>A0ABT4DCE9</accession>
<gene>
    <name evidence="1" type="ORF">OW729_09390</name>
</gene>
<proteinExistence type="predicted"/>
<reference evidence="1" key="1">
    <citation type="submission" date="2022-12" db="EMBL/GenBank/DDBJ databases">
        <title>Clostridium sp. nov., isolated from industrial wastewater.</title>
        <authorList>
            <person name="Jiayan W."/>
        </authorList>
    </citation>
    <scope>NUCLEOTIDE SEQUENCE</scope>
    <source>
        <strain evidence="1">ZC22-4</strain>
    </source>
</reference>
<evidence type="ECO:0000313" key="1">
    <source>
        <dbReference type="EMBL" id="MCY6958816.1"/>
    </source>
</evidence>
<dbReference type="Proteomes" id="UP001144612">
    <property type="component" value="Unassembled WGS sequence"/>
</dbReference>
<keyword evidence="2" id="KW-1185">Reference proteome</keyword>